<dbReference type="KEGG" id="mac:MA_0319"/>
<dbReference type="InParanoid" id="Q8TTV6"/>
<organism evidence="1 2">
    <name type="scientific">Methanosarcina acetivorans (strain ATCC 35395 / DSM 2834 / JCM 12185 / C2A)</name>
    <dbReference type="NCBI Taxonomy" id="188937"/>
    <lineage>
        <taxon>Archaea</taxon>
        <taxon>Methanobacteriati</taxon>
        <taxon>Methanobacteriota</taxon>
        <taxon>Stenosarchaea group</taxon>
        <taxon>Methanomicrobia</taxon>
        <taxon>Methanosarcinales</taxon>
        <taxon>Methanosarcinaceae</taxon>
        <taxon>Methanosarcina</taxon>
    </lineage>
</organism>
<accession>Q8TTV6</accession>
<proteinExistence type="predicted"/>
<dbReference type="Proteomes" id="UP000002487">
    <property type="component" value="Chromosome"/>
</dbReference>
<reference evidence="1 2" key="1">
    <citation type="journal article" date="2002" name="Genome Res.">
        <title>The genome of Methanosarcina acetivorans reveals extensive metabolic and physiological diversity.</title>
        <authorList>
            <person name="Galagan J.E."/>
            <person name="Nusbaum C."/>
            <person name="Roy A."/>
            <person name="Endrizzi M.G."/>
            <person name="Macdonald P."/>
            <person name="FitzHugh W."/>
            <person name="Calvo S."/>
            <person name="Engels R."/>
            <person name="Smirnov S."/>
            <person name="Atnoor D."/>
            <person name="Brown A."/>
            <person name="Allen N."/>
            <person name="Naylor J."/>
            <person name="Stange-Thomann N."/>
            <person name="DeArellano K."/>
            <person name="Johnson R."/>
            <person name="Linton L."/>
            <person name="McEwan P."/>
            <person name="McKernan K."/>
            <person name="Talamas J."/>
            <person name="Tirrell A."/>
            <person name="Ye W."/>
            <person name="Zimmer A."/>
            <person name="Barber R.D."/>
            <person name="Cann I."/>
            <person name="Graham D.E."/>
            <person name="Grahame D.A."/>
            <person name="Guss A."/>
            <person name="Hedderich R."/>
            <person name="Ingram-Smith C."/>
            <person name="Kuettner C.H."/>
            <person name="Krzycki J.A."/>
            <person name="Leigh J.A."/>
            <person name="Li W."/>
            <person name="Liu J."/>
            <person name="Mukhopadhyay B."/>
            <person name="Reeve J.N."/>
            <person name="Smith K."/>
            <person name="Springer T.A."/>
            <person name="Umayam L.A."/>
            <person name="White O."/>
            <person name="White R.H."/>
            <person name="de Macario E.C."/>
            <person name="Ferry J.G."/>
            <person name="Jarrell K.F."/>
            <person name="Jing H."/>
            <person name="Macario A.J.L."/>
            <person name="Paulsen I."/>
            <person name="Pritchett M."/>
            <person name="Sowers K.R."/>
            <person name="Swanson R.V."/>
            <person name="Zinder S.H."/>
            <person name="Lander E."/>
            <person name="Metcalf W.W."/>
            <person name="Birren B."/>
        </authorList>
    </citation>
    <scope>NUCLEOTIDE SEQUENCE [LARGE SCALE GENOMIC DNA]</scope>
    <source>
        <strain evidence="2">ATCC 35395 / DSM 2834 / JCM 12185 / C2A</strain>
    </source>
</reference>
<evidence type="ECO:0000313" key="2">
    <source>
        <dbReference type="Proteomes" id="UP000002487"/>
    </source>
</evidence>
<dbReference type="EMBL" id="AE010299">
    <property type="protein sequence ID" value="AAM03772.1"/>
    <property type="molecule type" value="Genomic_DNA"/>
</dbReference>
<keyword evidence="2" id="KW-1185">Reference proteome</keyword>
<evidence type="ECO:0000313" key="1">
    <source>
        <dbReference type="EMBL" id="AAM03772.1"/>
    </source>
</evidence>
<protein>
    <submittedName>
        <fullName evidence="1">Uncharacterized protein</fullName>
    </submittedName>
</protein>
<name>Q8TTV6_METAC</name>
<dbReference type="STRING" id="188937.MA_0319"/>
<dbReference type="AlphaFoldDB" id="Q8TTV6"/>
<dbReference type="HOGENOM" id="CLU_2678851_0_0_2"/>
<gene>
    <name evidence="1" type="ordered locus">MA_0319</name>
</gene>
<dbReference type="EnsemblBacteria" id="AAM03772">
    <property type="protein sequence ID" value="AAM03772"/>
    <property type="gene ID" value="MA_0319"/>
</dbReference>
<sequence length="74" mass="8326">MITAGQSNTDNIYIREASSESDLEESLRTIKASFITVAKDFNLMEEDNPSNPAFTPLSAVNFRIFTFFPAIDFQ</sequence>